<sequence length="344" mass="38122">MTSTRRQSWSVDVPLPSMLGRRRSDEQNRDNVISLNISVTSPSLQQYLPDSNTASFRQTLESSTASFRQAMESNTASFRQAAESPFPFSLGSDDAHLHMGSPDVTDLDEDHLHERGGEAEPSDSAVMKLSRLVYTLQKEVQTLRQEVKRISDDTTRWKGFNAAALANITGQHGKPQPPHPFAFAPVPPVQPIPVKKNTLSMRDIFGDKCGAISKKLRSLFKPLLPSHVSEQDAPIPIHHYSYQELRKLEDPAVEDSLRSVVVELADQLKYLLPVAQMEHIAAMGLTRESASERAAELYLANYRGSLKRGPGKRKLEGSQSGDVTGADSPKEEELGDGEGWELQH</sequence>
<protein>
    <submittedName>
        <fullName evidence="2">Uncharacterized protein</fullName>
    </submittedName>
</protein>
<proteinExistence type="predicted"/>
<evidence type="ECO:0000313" key="2">
    <source>
        <dbReference type="EMBL" id="CAE0266895.1"/>
    </source>
</evidence>
<dbReference type="AlphaFoldDB" id="A0A7S3GHZ7"/>
<accession>A0A7S3GHZ7</accession>
<organism evidence="2">
    <name type="scientific">Palpitomonas bilix</name>
    <dbReference type="NCBI Taxonomy" id="652834"/>
    <lineage>
        <taxon>Eukaryota</taxon>
        <taxon>Eukaryota incertae sedis</taxon>
    </lineage>
</organism>
<name>A0A7S3GHZ7_9EUKA</name>
<gene>
    <name evidence="2" type="ORF">PBIL07802_LOCUS29237</name>
</gene>
<feature type="region of interest" description="Disordered" evidence="1">
    <location>
        <begin position="84"/>
        <end position="109"/>
    </location>
</feature>
<feature type="compositionally biased region" description="Acidic residues" evidence="1">
    <location>
        <begin position="333"/>
        <end position="344"/>
    </location>
</feature>
<dbReference type="EMBL" id="HBIB01044711">
    <property type="protein sequence ID" value="CAE0266895.1"/>
    <property type="molecule type" value="Transcribed_RNA"/>
</dbReference>
<reference evidence="2" key="1">
    <citation type="submission" date="2021-01" db="EMBL/GenBank/DDBJ databases">
        <authorList>
            <person name="Corre E."/>
            <person name="Pelletier E."/>
            <person name="Niang G."/>
            <person name="Scheremetjew M."/>
            <person name="Finn R."/>
            <person name="Kale V."/>
            <person name="Holt S."/>
            <person name="Cochrane G."/>
            <person name="Meng A."/>
            <person name="Brown T."/>
            <person name="Cohen L."/>
        </authorList>
    </citation>
    <scope>NUCLEOTIDE SEQUENCE</scope>
    <source>
        <strain evidence="2">NIES-2562</strain>
    </source>
</reference>
<feature type="region of interest" description="Disordered" evidence="1">
    <location>
        <begin position="305"/>
        <end position="344"/>
    </location>
</feature>
<evidence type="ECO:0000256" key="1">
    <source>
        <dbReference type="SAM" id="MobiDB-lite"/>
    </source>
</evidence>